<protein>
    <submittedName>
        <fullName evidence="3">Uncharacterized protein</fullName>
    </submittedName>
</protein>
<evidence type="ECO:0000313" key="4">
    <source>
        <dbReference type="Proteomes" id="UP000321922"/>
    </source>
</evidence>
<sequence length="404" mass="45309">MKGYIKWLASLALISGVSSAPVIAANPELSDRTFRTVNKVQELIAEENYTKAVAKINAALKSSGKKQYDKAVLLQQMGFLYSLKDDYPKAAKYFAQALSLDALPVPVAQQVRYSLAQLYLAEGQFKQSVVTMKEWFKTAQSTEEKPQAHAYITLASAYVQLGDYKNAIPPTKQAIAMSKNPSESWYQLLMSAHYELKQFRSVAGVLKILTTKYPQNKRYWTQLSGIYMELKQERNALSTLEMAHKLGLLEGEKEHLRLVNFQAYQGVPYRAATTLQASIEQGLVTRSAANLEKLASFWQQAQELDKSIDTYLLAYNMAPTAKTQLKVARLMILDKQYAAATKFAKKVAPDAKRKDKGELSYIRGMAHFELNQPNHALKAMKNAALVPEISNMAGPWINFLESQS</sequence>
<gene>
    <name evidence="3" type="ORF">VSA01S_21300</name>
</gene>
<feature type="repeat" description="TPR" evidence="1">
    <location>
        <begin position="148"/>
        <end position="181"/>
    </location>
</feature>
<dbReference type="SMART" id="SM00028">
    <property type="entry name" value="TPR"/>
    <property type="match status" value="2"/>
</dbReference>
<proteinExistence type="predicted"/>
<dbReference type="SUPFAM" id="SSF48452">
    <property type="entry name" value="TPR-like"/>
    <property type="match status" value="2"/>
</dbReference>
<comment type="caution">
    <text evidence="3">The sequence shown here is derived from an EMBL/GenBank/DDBJ whole genome shotgun (WGS) entry which is preliminary data.</text>
</comment>
<dbReference type="Proteomes" id="UP000321922">
    <property type="component" value="Unassembled WGS sequence"/>
</dbReference>
<dbReference type="Gene3D" id="1.25.40.10">
    <property type="entry name" value="Tetratricopeptide repeat domain"/>
    <property type="match status" value="1"/>
</dbReference>
<organism evidence="3 4">
    <name type="scientific">Vibrio sagamiensis NBRC 104589</name>
    <dbReference type="NCBI Taxonomy" id="1219064"/>
    <lineage>
        <taxon>Bacteria</taxon>
        <taxon>Pseudomonadati</taxon>
        <taxon>Pseudomonadota</taxon>
        <taxon>Gammaproteobacteria</taxon>
        <taxon>Vibrionales</taxon>
        <taxon>Vibrionaceae</taxon>
        <taxon>Vibrio</taxon>
    </lineage>
</organism>
<keyword evidence="4" id="KW-1185">Reference proteome</keyword>
<accession>A0A511QFE2</accession>
<evidence type="ECO:0000256" key="2">
    <source>
        <dbReference type="SAM" id="SignalP"/>
    </source>
</evidence>
<dbReference type="InterPro" id="IPR011990">
    <property type="entry name" value="TPR-like_helical_dom_sf"/>
</dbReference>
<feature type="signal peptide" evidence="2">
    <location>
        <begin position="1"/>
        <end position="24"/>
    </location>
</feature>
<reference evidence="3 4" key="1">
    <citation type="submission" date="2019-07" db="EMBL/GenBank/DDBJ databases">
        <title>Whole genome shotgun sequence of Vibrio sagamiensis NBRC 104589.</title>
        <authorList>
            <person name="Hosoyama A."/>
            <person name="Uohara A."/>
            <person name="Ohji S."/>
            <person name="Ichikawa N."/>
        </authorList>
    </citation>
    <scope>NUCLEOTIDE SEQUENCE [LARGE SCALE GENOMIC DNA]</scope>
    <source>
        <strain evidence="3 4">NBRC 104589</strain>
    </source>
</reference>
<dbReference type="RefSeq" id="WP_039981649.1">
    <property type="nucleotide sequence ID" value="NZ_BAOJ01000063.1"/>
</dbReference>
<name>A0A511QFE2_9VIBR</name>
<keyword evidence="2" id="KW-0732">Signal</keyword>
<dbReference type="EMBL" id="BJXJ01000019">
    <property type="protein sequence ID" value="GEM76018.1"/>
    <property type="molecule type" value="Genomic_DNA"/>
</dbReference>
<dbReference type="AlphaFoldDB" id="A0A511QFE2"/>
<evidence type="ECO:0000313" key="3">
    <source>
        <dbReference type="EMBL" id="GEM76018.1"/>
    </source>
</evidence>
<dbReference type="PROSITE" id="PS50005">
    <property type="entry name" value="TPR"/>
    <property type="match status" value="2"/>
</dbReference>
<dbReference type="InterPro" id="IPR019734">
    <property type="entry name" value="TPR_rpt"/>
</dbReference>
<dbReference type="Pfam" id="PF13181">
    <property type="entry name" value="TPR_8"/>
    <property type="match status" value="2"/>
</dbReference>
<feature type="repeat" description="TPR" evidence="1">
    <location>
        <begin position="71"/>
        <end position="104"/>
    </location>
</feature>
<dbReference type="OrthoDB" id="5829198at2"/>
<evidence type="ECO:0000256" key="1">
    <source>
        <dbReference type="PROSITE-ProRule" id="PRU00339"/>
    </source>
</evidence>
<feature type="chain" id="PRO_5021762174" evidence="2">
    <location>
        <begin position="25"/>
        <end position="404"/>
    </location>
</feature>
<keyword evidence="1" id="KW-0802">TPR repeat</keyword>